<evidence type="ECO:0000313" key="2">
    <source>
        <dbReference type="Proteomes" id="UP000225740"/>
    </source>
</evidence>
<reference evidence="1 2" key="1">
    <citation type="submission" date="2017-06" db="EMBL/GenBank/DDBJ databases">
        <title>Description of Rhodopirellula bahusiensis sp. nov.</title>
        <authorList>
            <person name="Kizina J."/>
            <person name="Harder J."/>
        </authorList>
    </citation>
    <scope>NUCLEOTIDE SEQUENCE [LARGE SCALE GENOMIC DNA]</scope>
    <source>
        <strain evidence="1 2">SWK21</strain>
    </source>
</reference>
<dbReference type="Proteomes" id="UP000225740">
    <property type="component" value="Unassembled WGS sequence"/>
</dbReference>
<dbReference type="AlphaFoldDB" id="A0A2G1W1G4"/>
<sequence>MKSVDSLRPTAKHLIGSVVHCQPTEACGGGLIQTGDKDRPRVANDPCFAVVDWLVAEANLSFEGVAFARFETQE</sequence>
<accession>A0A2G1W1G4</accession>
<dbReference type="EMBL" id="NIZW01000021">
    <property type="protein sequence ID" value="PHQ32866.1"/>
    <property type="molecule type" value="Genomic_DNA"/>
</dbReference>
<protein>
    <submittedName>
        <fullName evidence="1">Uncharacterized protein</fullName>
    </submittedName>
</protein>
<name>A0A2G1W1G4_9BACT</name>
<keyword evidence="2" id="KW-1185">Reference proteome</keyword>
<gene>
    <name evidence="1" type="ORF">CEE69_22960</name>
</gene>
<organism evidence="1 2">
    <name type="scientific">Rhodopirellula bahusiensis</name>
    <dbReference type="NCBI Taxonomy" id="2014065"/>
    <lineage>
        <taxon>Bacteria</taxon>
        <taxon>Pseudomonadati</taxon>
        <taxon>Planctomycetota</taxon>
        <taxon>Planctomycetia</taxon>
        <taxon>Pirellulales</taxon>
        <taxon>Pirellulaceae</taxon>
        <taxon>Rhodopirellula</taxon>
    </lineage>
</organism>
<comment type="caution">
    <text evidence="1">The sequence shown here is derived from an EMBL/GenBank/DDBJ whole genome shotgun (WGS) entry which is preliminary data.</text>
</comment>
<proteinExistence type="predicted"/>
<evidence type="ECO:0000313" key="1">
    <source>
        <dbReference type="EMBL" id="PHQ32866.1"/>
    </source>
</evidence>